<dbReference type="EMBL" id="LN681225">
    <property type="protein sequence ID" value="CEK10249.1"/>
    <property type="molecule type" value="Genomic_DNA"/>
</dbReference>
<dbReference type="HOGENOM" id="CLU_009583_8_0_6"/>
<dbReference type="Gene3D" id="3.40.50.2000">
    <property type="entry name" value="Glycogen Phosphorylase B"/>
    <property type="match status" value="2"/>
</dbReference>
<keyword evidence="4" id="KW-1185">Reference proteome</keyword>
<dbReference type="GO" id="GO:0008917">
    <property type="term" value="F:lipopolysaccharide N-acetylglucosaminyltransferase activity"/>
    <property type="evidence" value="ECO:0007669"/>
    <property type="project" value="UniProtKB-EC"/>
</dbReference>
<dbReference type="Proteomes" id="UP000032803">
    <property type="component" value="Chromosome I"/>
</dbReference>
<evidence type="ECO:0000259" key="2">
    <source>
        <dbReference type="Pfam" id="PF13579"/>
    </source>
</evidence>
<keyword evidence="3" id="KW-0808">Transferase</keyword>
<dbReference type="InterPro" id="IPR028098">
    <property type="entry name" value="Glyco_trans_4-like_N"/>
</dbReference>
<keyword evidence="3" id="KW-0328">Glycosyltransferase</keyword>
<reference evidence="4" key="1">
    <citation type="submission" date="2014-09" db="EMBL/GenBank/DDBJ databases">
        <authorList>
            <person name="Gomez-Valero L."/>
        </authorList>
    </citation>
    <scope>NUCLEOTIDE SEQUENCE [LARGE SCALE GENOMIC DNA]</scope>
    <source>
        <strain evidence="4">ATCC35250</strain>
    </source>
</reference>
<dbReference type="PANTHER" id="PTHR12526:SF630">
    <property type="entry name" value="GLYCOSYLTRANSFERASE"/>
    <property type="match status" value="1"/>
</dbReference>
<dbReference type="KEGG" id="lha:LHA_1194"/>
<protein>
    <submittedName>
        <fullName evidence="3">Glycosyl transferases group 1-like protein</fullName>
        <ecNumber evidence="3">2.4.1.56</ecNumber>
    </submittedName>
</protein>
<feature type="domain" description="Glycosyltransferase subfamily 4-like N-terminal" evidence="2">
    <location>
        <begin position="13"/>
        <end position="161"/>
    </location>
</feature>
<evidence type="ECO:0000313" key="4">
    <source>
        <dbReference type="Proteomes" id="UP000032803"/>
    </source>
</evidence>
<sequence>MSTVPLFIFTLLRTQVEAIRDSGAAVTVITSPDEDPKSFKPIENCDFKAVPIAREISLFADVVSLIRLIKLFRAERFDIVHSNTPKAGLLCAIAGKLAGIPIRIHTFTGQTWATIGGVKRLILKFCDKLIGHLNTSCYADSPSQRDFLINSKIIKENKISILGSGSLAGVDITRFNQENFTDIEKTTIRESLNISKDQLVLLFVGRVTKEKGIFELIDAFAELLKCHIDIILLVVGPFEQNIEQEIKIYSNEKCGDKVIFSGFSVEPEKFIAIADILCLPSYREGFGTVVIEAAAMGVPTVGTKIYGLTDAVVDKQTGLLVEPRNIKDLTIALNQLIEDPQLRLKLGQNAKMRALNEFDSRKFDTFVISEYEKLLAGNHH</sequence>
<dbReference type="PANTHER" id="PTHR12526">
    <property type="entry name" value="GLYCOSYLTRANSFERASE"/>
    <property type="match status" value="1"/>
</dbReference>
<dbReference type="SUPFAM" id="SSF53756">
    <property type="entry name" value="UDP-Glycosyltransferase/glycogen phosphorylase"/>
    <property type="match status" value="1"/>
</dbReference>
<evidence type="ECO:0000313" key="3">
    <source>
        <dbReference type="EMBL" id="CEK10249.1"/>
    </source>
</evidence>
<gene>
    <name evidence="3" type="ORF">LHA_1194</name>
</gene>
<dbReference type="Pfam" id="PF00534">
    <property type="entry name" value="Glycos_transf_1"/>
    <property type="match status" value="1"/>
</dbReference>
<accession>A0A0A8UU10</accession>
<proteinExistence type="predicted"/>
<name>A0A0A8UU10_LEGHA</name>
<organism evidence="3 4">
    <name type="scientific">Legionella hackeliae</name>
    <dbReference type="NCBI Taxonomy" id="449"/>
    <lineage>
        <taxon>Bacteria</taxon>
        <taxon>Pseudomonadati</taxon>
        <taxon>Pseudomonadota</taxon>
        <taxon>Gammaproteobacteria</taxon>
        <taxon>Legionellales</taxon>
        <taxon>Legionellaceae</taxon>
        <taxon>Legionella</taxon>
    </lineage>
</organism>
<evidence type="ECO:0000259" key="1">
    <source>
        <dbReference type="Pfam" id="PF00534"/>
    </source>
</evidence>
<dbReference type="CDD" id="cd03808">
    <property type="entry name" value="GT4_CapM-like"/>
    <property type="match status" value="1"/>
</dbReference>
<dbReference type="PATRIC" id="fig|449.7.peg.3206"/>
<feature type="domain" description="Glycosyl transferase family 1" evidence="1">
    <location>
        <begin position="185"/>
        <end position="351"/>
    </location>
</feature>
<dbReference type="Pfam" id="PF13579">
    <property type="entry name" value="Glyco_trans_4_4"/>
    <property type="match status" value="1"/>
</dbReference>
<dbReference type="STRING" id="449.LHA_1194"/>
<dbReference type="AlphaFoldDB" id="A0A0A8UU10"/>
<dbReference type="InterPro" id="IPR001296">
    <property type="entry name" value="Glyco_trans_1"/>
</dbReference>
<dbReference type="EC" id="2.4.1.56" evidence="3"/>